<dbReference type="Proteomes" id="UP000076858">
    <property type="component" value="Unassembled WGS sequence"/>
</dbReference>
<evidence type="ECO:0000313" key="1">
    <source>
        <dbReference type="EMBL" id="KZS14513.1"/>
    </source>
</evidence>
<dbReference type="AlphaFoldDB" id="A0A0P6C6S2"/>
<proteinExistence type="predicted"/>
<dbReference type="EMBL" id="LRGB01000944">
    <property type="protein sequence ID" value="KZS14513.1"/>
    <property type="molecule type" value="Genomic_DNA"/>
</dbReference>
<accession>A0A0P6C6S2</accession>
<evidence type="ECO:0000313" key="2">
    <source>
        <dbReference type="Proteomes" id="UP000076858"/>
    </source>
</evidence>
<protein>
    <submittedName>
        <fullName evidence="1">Uncharacterized protein</fullName>
    </submittedName>
</protein>
<sequence>MFVLASFRFYVEFGLFLYLFFPSFVCTLYLYRPTVFTIKHTCIQQPPKKTNNTIYCEFPCILCLFYTYYRFSRNSVGWQNHVICFYLQAL</sequence>
<reference evidence="1 2" key="1">
    <citation type="submission" date="2016-03" db="EMBL/GenBank/DDBJ databases">
        <title>EvidentialGene: Evidence-directed Construction of Genes on Genomes.</title>
        <authorList>
            <person name="Gilbert D.G."/>
            <person name="Choi J.-H."/>
            <person name="Mockaitis K."/>
            <person name="Colbourne J."/>
            <person name="Pfrender M."/>
        </authorList>
    </citation>
    <scope>NUCLEOTIDE SEQUENCE [LARGE SCALE GENOMIC DNA]</scope>
    <source>
        <strain evidence="1 2">Xinb3</strain>
        <tissue evidence="1">Complete organism</tissue>
    </source>
</reference>
<keyword evidence="2" id="KW-1185">Reference proteome</keyword>
<organism evidence="1 2">
    <name type="scientific">Daphnia magna</name>
    <dbReference type="NCBI Taxonomy" id="35525"/>
    <lineage>
        <taxon>Eukaryota</taxon>
        <taxon>Metazoa</taxon>
        <taxon>Ecdysozoa</taxon>
        <taxon>Arthropoda</taxon>
        <taxon>Crustacea</taxon>
        <taxon>Branchiopoda</taxon>
        <taxon>Diplostraca</taxon>
        <taxon>Cladocera</taxon>
        <taxon>Anomopoda</taxon>
        <taxon>Daphniidae</taxon>
        <taxon>Daphnia</taxon>
    </lineage>
</organism>
<gene>
    <name evidence="1" type="ORF">APZ42_019891</name>
</gene>
<comment type="caution">
    <text evidence="1">The sequence shown here is derived from an EMBL/GenBank/DDBJ whole genome shotgun (WGS) entry which is preliminary data.</text>
</comment>
<name>A0A0P6C6S2_9CRUS</name>